<keyword evidence="3" id="KW-1185">Reference proteome</keyword>
<dbReference type="HOGENOM" id="CLU_1042412_0_0_1"/>
<evidence type="ECO:0000313" key="2">
    <source>
        <dbReference type="EMBL" id="EQB60533.1"/>
    </source>
</evidence>
<dbReference type="AlphaFoldDB" id="T0L7U8"/>
<gene>
    <name evidence="2" type="ORF">NAPIS_ORF01907</name>
</gene>
<keyword evidence="1" id="KW-0472">Membrane</keyword>
<dbReference type="VEuPathDB" id="MicrosporidiaDB:NAPIS_ORF01907"/>
<proteinExistence type="predicted"/>
<dbReference type="Proteomes" id="UP000053780">
    <property type="component" value="Unassembled WGS sequence"/>
</dbReference>
<accession>T0L7U8</accession>
<feature type="transmembrane region" description="Helical" evidence="1">
    <location>
        <begin position="228"/>
        <end position="249"/>
    </location>
</feature>
<sequence>MKSKVFKFLPILFINKCMNTKSDTKKLLKYKNTISTQSVNKFCDDKCVSNKQDINKSISLSNLIRHNTSPNLTENHTLISNFESNYSDTFELKTFKNYCNDLKDEITKENIKYINTENIENLHIKSLEIDKKLQETSNEYQQSNSNNFEENNSTLSNTAQNEDVVINVNSERLFKKDIKSKQTSFSNDASVENVTSNLYNFQNDVKKSNENINSIYNNNLLKEIRKMFVGLLCFTLFGFLCIMIVFIFFNSKFNNFISLSFKMISNN</sequence>
<evidence type="ECO:0000313" key="3">
    <source>
        <dbReference type="Proteomes" id="UP000053780"/>
    </source>
</evidence>
<keyword evidence="1" id="KW-1133">Transmembrane helix</keyword>
<protein>
    <submittedName>
        <fullName evidence="2">Uncharacterized protein</fullName>
    </submittedName>
</protein>
<organism evidence="2 3">
    <name type="scientific">Vairimorpha apis BRL 01</name>
    <dbReference type="NCBI Taxonomy" id="1037528"/>
    <lineage>
        <taxon>Eukaryota</taxon>
        <taxon>Fungi</taxon>
        <taxon>Fungi incertae sedis</taxon>
        <taxon>Microsporidia</taxon>
        <taxon>Nosematidae</taxon>
        <taxon>Vairimorpha</taxon>
    </lineage>
</organism>
<keyword evidence="1" id="KW-0812">Transmembrane</keyword>
<name>T0L7U8_9MICR</name>
<reference evidence="2 3" key="1">
    <citation type="journal article" date="2013" name="BMC Genomics">
        <title>Genome sequencing and comparative genomics of honey bee microsporidia, Nosema apis reveal novel insights into host-parasite interactions.</title>
        <authorList>
            <person name="Chen Yp."/>
            <person name="Pettis J.S."/>
            <person name="Zhao Y."/>
            <person name="Liu X."/>
            <person name="Tallon L.J."/>
            <person name="Sadzewicz L.D."/>
            <person name="Li R."/>
            <person name="Zheng H."/>
            <person name="Huang S."/>
            <person name="Zhang X."/>
            <person name="Hamilton M.C."/>
            <person name="Pernal S.F."/>
            <person name="Melathopoulos A.P."/>
            <person name="Yan X."/>
            <person name="Evans J.D."/>
        </authorList>
    </citation>
    <scope>NUCLEOTIDE SEQUENCE [LARGE SCALE GENOMIC DNA]</scope>
    <source>
        <strain evidence="2 3">BRL 01</strain>
    </source>
</reference>
<evidence type="ECO:0000256" key="1">
    <source>
        <dbReference type="SAM" id="Phobius"/>
    </source>
</evidence>
<dbReference type="EMBL" id="KE647277">
    <property type="protein sequence ID" value="EQB60533.1"/>
    <property type="molecule type" value="Genomic_DNA"/>
</dbReference>